<organism evidence="1 2">
    <name type="scientific">Allocoprobacillus halotolerans</name>
    <dbReference type="NCBI Taxonomy" id="2944914"/>
    <lineage>
        <taxon>Bacteria</taxon>
        <taxon>Bacillati</taxon>
        <taxon>Bacillota</taxon>
        <taxon>Erysipelotrichia</taxon>
        <taxon>Erysipelotrichales</taxon>
        <taxon>Erysipelotrichaceae</taxon>
        <taxon>Allocoprobacillus</taxon>
    </lineage>
</organism>
<name>A0ABY5I2Z5_9FIRM</name>
<gene>
    <name evidence="1" type="ORF">NMU03_02545</name>
</gene>
<evidence type="ECO:0000313" key="1">
    <source>
        <dbReference type="EMBL" id="UTY39714.1"/>
    </source>
</evidence>
<evidence type="ECO:0000313" key="2">
    <source>
        <dbReference type="Proteomes" id="UP001060112"/>
    </source>
</evidence>
<dbReference type="Proteomes" id="UP001060112">
    <property type="component" value="Chromosome"/>
</dbReference>
<dbReference type="RefSeq" id="WP_290141047.1">
    <property type="nucleotide sequence ID" value="NZ_CP101620.1"/>
</dbReference>
<protein>
    <submittedName>
        <fullName evidence="1">Uncharacterized protein</fullName>
    </submittedName>
</protein>
<keyword evidence="2" id="KW-1185">Reference proteome</keyword>
<sequence length="105" mass="12499">MPAKIEFSNILNIRIMNREYLIAMKLKSFRYYKNDISDIIEILKEHQDRNDPISLQEICTAVENLYGNWNSKEIMTSFDEKYPDIIQKDNINDIILSLKQKKNSK</sequence>
<reference evidence="1" key="1">
    <citation type="submission" date="2022-07" db="EMBL/GenBank/DDBJ databases">
        <title>Faecal culturing of patients with breast cancer.</title>
        <authorList>
            <person name="Teng N.M.Y."/>
            <person name="Kiu R."/>
            <person name="Evans R."/>
            <person name="Baker D.J."/>
            <person name="Zenner C."/>
            <person name="Robinson S.D."/>
            <person name="Hall L.J."/>
        </authorList>
    </citation>
    <scope>NUCLEOTIDE SEQUENCE</scope>
    <source>
        <strain evidence="1">LH1062</strain>
    </source>
</reference>
<dbReference type="EMBL" id="CP101620">
    <property type="protein sequence ID" value="UTY39714.1"/>
    <property type="molecule type" value="Genomic_DNA"/>
</dbReference>
<proteinExistence type="predicted"/>
<accession>A0ABY5I2Z5</accession>